<dbReference type="PANTHER" id="PTHR45763">
    <property type="entry name" value="HYDROLASE, ALPHA/BETA FOLD FAMILY PROTEIN, EXPRESSED-RELATED"/>
    <property type="match status" value="1"/>
</dbReference>
<gene>
    <name evidence="2" type="primary">cpo</name>
    <name evidence="2" type="ORF">V144x_28910</name>
</gene>
<dbReference type="EC" id="1.11.1.10" evidence="2"/>
<dbReference type="PANTHER" id="PTHR45763:SF46">
    <property type="entry name" value="AB HYDROLASE-1 DOMAIN-CONTAINING PROTEIN"/>
    <property type="match status" value="1"/>
</dbReference>
<protein>
    <submittedName>
        <fullName evidence="2">Non-heme chloroperoxidase</fullName>
        <ecNumber evidence="2">1.11.1.10</ecNumber>
    </submittedName>
</protein>
<sequence>MEKLTLSDGRILAYDEYGDPNGTPVIFNHGLSDSRLIRNPDESLTKSLGVRVIAADQPGVGISSPQKKRKMVDWGKDMEELADSLRLDRFAVAGHSGGSPHALAIAYRLPKRVTKIVLASPVSPLDEPGMGKLMINKDLKLIAKLHHLHFIIKWASNSEAKRALKDIPSFVETTAQEDPSDAETFLRDPIQREMFEASFTTGMVQGGEGIYEMIMALWDWGFDPEEINQHVELFYGDADDILDIKMPLRLAERLPDCTTHVWENAGHYGFVDRNRWSDFMGAVF</sequence>
<name>A0A517VWP0_9PLAN</name>
<dbReference type="KEGG" id="gaw:V144x_28910"/>
<keyword evidence="2" id="KW-0560">Oxidoreductase</keyword>
<evidence type="ECO:0000259" key="1">
    <source>
        <dbReference type="Pfam" id="PF00561"/>
    </source>
</evidence>
<dbReference type="PRINTS" id="PR00111">
    <property type="entry name" value="ABHYDROLASE"/>
</dbReference>
<dbReference type="InterPro" id="IPR000073">
    <property type="entry name" value="AB_hydrolase_1"/>
</dbReference>
<organism evidence="2 3">
    <name type="scientific">Gimesia aquarii</name>
    <dbReference type="NCBI Taxonomy" id="2527964"/>
    <lineage>
        <taxon>Bacteria</taxon>
        <taxon>Pseudomonadati</taxon>
        <taxon>Planctomycetota</taxon>
        <taxon>Planctomycetia</taxon>
        <taxon>Planctomycetales</taxon>
        <taxon>Planctomycetaceae</taxon>
        <taxon>Gimesia</taxon>
    </lineage>
</organism>
<feature type="domain" description="AB hydrolase-1" evidence="1">
    <location>
        <begin position="24"/>
        <end position="272"/>
    </location>
</feature>
<proteinExistence type="predicted"/>
<reference evidence="2 3" key="1">
    <citation type="submission" date="2019-03" db="EMBL/GenBank/DDBJ databases">
        <title>Deep-cultivation of Planctomycetes and their phenomic and genomic characterization uncovers novel biology.</title>
        <authorList>
            <person name="Wiegand S."/>
            <person name="Jogler M."/>
            <person name="Boedeker C."/>
            <person name="Pinto D."/>
            <person name="Vollmers J."/>
            <person name="Rivas-Marin E."/>
            <person name="Kohn T."/>
            <person name="Peeters S.H."/>
            <person name="Heuer A."/>
            <person name="Rast P."/>
            <person name="Oberbeckmann S."/>
            <person name="Bunk B."/>
            <person name="Jeske O."/>
            <person name="Meyerdierks A."/>
            <person name="Storesund J.E."/>
            <person name="Kallscheuer N."/>
            <person name="Luecker S."/>
            <person name="Lage O.M."/>
            <person name="Pohl T."/>
            <person name="Merkel B.J."/>
            <person name="Hornburger P."/>
            <person name="Mueller R.-W."/>
            <person name="Bruemmer F."/>
            <person name="Labrenz M."/>
            <person name="Spormann A.M."/>
            <person name="Op den Camp H."/>
            <person name="Overmann J."/>
            <person name="Amann R."/>
            <person name="Jetten M.S.M."/>
            <person name="Mascher T."/>
            <person name="Medema M.H."/>
            <person name="Devos D.P."/>
            <person name="Kaster A.-K."/>
            <person name="Ovreas L."/>
            <person name="Rohde M."/>
            <person name="Galperin M.Y."/>
            <person name="Jogler C."/>
        </authorList>
    </citation>
    <scope>NUCLEOTIDE SEQUENCE [LARGE SCALE GENOMIC DNA]</scope>
    <source>
        <strain evidence="2 3">V144</strain>
    </source>
</reference>
<dbReference type="SUPFAM" id="SSF53474">
    <property type="entry name" value="alpha/beta-Hydrolases"/>
    <property type="match status" value="1"/>
</dbReference>
<accession>A0A517VWP0</accession>
<evidence type="ECO:0000313" key="3">
    <source>
        <dbReference type="Proteomes" id="UP000318704"/>
    </source>
</evidence>
<dbReference type="GO" id="GO:0016691">
    <property type="term" value="F:chloride peroxidase activity"/>
    <property type="evidence" value="ECO:0007669"/>
    <property type="project" value="UniProtKB-EC"/>
</dbReference>
<dbReference type="RefSeq" id="WP_144985768.1">
    <property type="nucleotide sequence ID" value="NZ_CP037920.1"/>
</dbReference>
<dbReference type="InterPro" id="IPR029058">
    <property type="entry name" value="AB_hydrolase_fold"/>
</dbReference>
<keyword evidence="2" id="KW-0575">Peroxidase</keyword>
<dbReference type="Proteomes" id="UP000318704">
    <property type="component" value="Chromosome"/>
</dbReference>
<evidence type="ECO:0000313" key="2">
    <source>
        <dbReference type="EMBL" id="QDT97416.1"/>
    </source>
</evidence>
<dbReference type="EMBL" id="CP037920">
    <property type="protein sequence ID" value="QDT97416.1"/>
    <property type="molecule type" value="Genomic_DNA"/>
</dbReference>
<dbReference type="AlphaFoldDB" id="A0A517VWP0"/>
<dbReference type="Pfam" id="PF00561">
    <property type="entry name" value="Abhydrolase_1"/>
    <property type="match status" value="1"/>
</dbReference>
<dbReference type="Gene3D" id="3.40.50.1820">
    <property type="entry name" value="alpha/beta hydrolase"/>
    <property type="match status" value="1"/>
</dbReference>